<keyword evidence="5" id="KW-1185">Reference proteome</keyword>
<dbReference type="InterPro" id="IPR029045">
    <property type="entry name" value="ClpP/crotonase-like_dom_sf"/>
</dbReference>
<evidence type="ECO:0000256" key="1">
    <source>
        <dbReference type="ARBA" id="ARBA00006102"/>
    </source>
</evidence>
<dbReference type="Pfam" id="PF01039">
    <property type="entry name" value="Carboxyl_trans"/>
    <property type="match status" value="1"/>
</dbReference>
<dbReference type="FunFam" id="3.90.226.10:FF:000017">
    <property type="entry name" value="Propionyl-CoA carboxylase subunit beta 5"/>
    <property type="match status" value="1"/>
</dbReference>
<dbReference type="InterPro" id="IPR011763">
    <property type="entry name" value="COA_CT_C"/>
</dbReference>
<dbReference type="GO" id="GO:0003989">
    <property type="term" value="F:acetyl-CoA carboxylase activity"/>
    <property type="evidence" value="ECO:0007669"/>
    <property type="project" value="InterPro"/>
</dbReference>
<dbReference type="GO" id="GO:0004658">
    <property type="term" value="F:propionyl-CoA carboxylase activity"/>
    <property type="evidence" value="ECO:0007669"/>
    <property type="project" value="UniProtKB-ARBA"/>
</dbReference>
<dbReference type="Gene3D" id="3.90.226.10">
    <property type="entry name" value="2-enoyl-CoA Hydratase, Chain A, domain 1"/>
    <property type="match status" value="2"/>
</dbReference>
<accession>A0A2T0R1H2</accession>
<dbReference type="PROSITE" id="PS50980">
    <property type="entry name" value="COA_CT_NTER"/>
    <property type="match status" value="1"/>
</dbReference>
<dbReference type="GO" id="GO:0015977">
    <property type="term" value="P:carbon fixation"/>
    <property type="evidence" value="ECO:0007669"/>
    <property type="project" value="UniProtKB-ARBA"/>
</dbReference>
<dbReference type="GO" id="GO:0016740">
    <property type="term" value="F:transferase activity"/>
    <property type="evidence" value="ECO:0007669"/>
    <property type="project" value="UniProtKB-KW"/>
</dbReference>
<evidence type="ECO:0000313" key="5">
    <source>
        <dbReference type="Proteomes" id="UP000238083"/>
    </source>
</evidence>
<dbReference type="RefSeq" id="WP_106212193.1">
    <property type="nucleotide sequence ID" value="NZ_PVZF01000008.1"/>
</dbReference>
<evidence type="ECO:0000259" key="2">
    <source>
        <dbReference type="PROSITE" id="PS50980"/>
    </source>
</evidence>
<feature type="domain" description="CoA carboxyltransferase C-terminal" evidence="3">
    <location>
        <begin position="286"/>
        <end position="535"/>
    </location>
</feature>
<dbReference type="PROSITE" id="PS50989">
    <property type="entry name" value="COA_CT_CTER"/>
    <property type="match status" value="1"/>
</dbReference>
<dbReference type="GO" id="GO:0006633">
    <property type="term" value="P:fatty acid biosynthetic process"/>
    <property type="evidence" value="ECO:0007669"/>
    <property type="project" value="InterPro"/>
</dbReference>
<dbReference type="AlphaFoldDB" id="A0A2T0R1H2"/>
<dbReference type="FunFam" id="3.90.226.10:FF:000016">
    <property type="entry name" value="Propionyl-CoA carboxylase, beta subunit"/>
    <property type="match status" value="1"/>
</dbReference>
<protein>
    <submittedName>
        <fullName evidence="4">Propionyl-CoA carboxylase carboxyltransferase subunit</fullName>
    </submittedName>
</protein>
<dbReference type="PANTHER" id="PTHR43842">
    <property type="entry name" value="PROPIONYL-COA CARBOXYLASE BETA CHAIN"/>
    <property type="match status" value="1"/>
</dbReference>
<dbReference type="EMBL" id="PVZF01000008">
    <property type="protein sequence ID" value="PRY13416.1"/>
    <property type="molecule type" value="Genomic_DNA"/>
</dbReference>
<dbReference type="OrthoDB" id="9803706at2"/>
<feature type="domain" description="CoA carboxyltransferase N-terminal" evidence="2">
    <location>
        <begin position="19"/>
        <end position="275"/>
    </location>
</feature>
<dbReference type="GO" id="GO:0009317">
    <property type="term" value="C:acetyl-CoA carboxylase complex"/>
    <property type="evidence" value="ECO:0007669"/>
    <property type="project" value="InterPro"/>
</dbReference>
<dbReference type="InterPro" id="IPR011762">
    <property type="entry name" value="COA_CT_N"/>
</dbReference>
<sequence>MSSLETPQPIDDRLDPRTTAGQLAGLHARTDAAVRAADERAAAKQHPRGKKTARERIAALLDEDSFVERGGLVRSRATAFGMASKHVDGDGVVTGYGTVDGRPVCVYAQDFTAFGGSLGEEHGAKIAELQDFAATTGCPVVGINDGGGARIQEGVASLVQYARIFRRNVHASGVVPQVSLILGPSAGGAVYSPALTDITVMVDETSHMFVTGPDVIRTVTGEDVGFEELGGGRTHATRSGVAHHLADTEDDAIAYVRELLSYLPSNNLSETPLLPPAHVRDLAVDEHDLELDTIVPDSPNQPYDMTAVIGAVVDDEEFLQVHELFAPNVLTGFARVEGRPVGIVANQPQQLAGTLDIDASEKAARFVRLCDAFNVPVLTFVDVPGFLPGTDQEWNGIIRRGAKLLYAYAEATVPLVTVITRKAYGGAYIVMGSKEMGADVCLAWPSAQIAVMGAQGAVNILQRNALKATAEAGGDVDAKRRELVDDYELQLANPYVAAERGFVDAVVAPSETRVQVVRALRALATKRATLPAKKHGNIPL</sequence>
<organism evidence="4 5">
    <name type="scientific">Kineococcus rhizosphaerae</name>
    <dbReference type="NCBI Taxonomy" id="559628"/>
    <lineage>
        <taxon>Bacteria</taxon>
        <taxon>Bacillati</taxon>
        <taxon>Actinomycetota</taxon>
        <taxon>Actinomycetes</taxon>
        <taxon>Kineosporiales</taxon>
        <taxon>Kineosporiaceae</taxon>
        <taxon>Kineococcus</taxon>
    </lineage>
</organism>
<gene>
    <name evidence="4" type="ORF">CLV37_10885</name>
</gene>
<proteinExistence type="inferred from homology"/>
<dbReference type="Proteomes" id="UP000238083">
    <property type="component" value="Unassembled WGS sequence"/>
</dbReference>
<dbReference type="InterPro" id="IPR034733">
    <property type="entry name" value="AcCoA_carboxyl_beta"/>
</dbReference>
<reference evidence="4 5" key="1">
    <citation type="submission" date="2018-03" db="EMBL/GenBank/DDBJ databases">
        <title>Genomic Encyclopedia of Archaeal and Bacterial Type Strains, Phase II (KMG-II): from individual species to whole genera.</title>
        <authorList>
            <person name="Goeker M."/>
        </authorList>
    </citation>
    <scope>NUCLEOTIDE SEQUENCE [LARGE SCALE GENOMIC DNA]</scope>
    <source>
        <strain evidence="4 5">DSM 19711</strain>
    </source>
</reference>
<evidence type="ECO:0000259" key="3">
    <source>
        <dbReference type="PROSITE" id="PS50989"/>
    </source>
</evidence>
<comment type="caution">
    <text evidence="4">The sequence shown here is derived from an EMBL/GenBank/DDBJ whole genome shotgun (WGS) entry which is preliminary data.</text>
</comment>
<evidence type="ECO:0000313" key="4">
    <source>
        <dbReference type="EMBL" id="PRY13416.1"/>
    </source>
</evidence>
<dbReference type="InterPro" id="IPR051047">
    <property type="entry name" value="AccD/PCCB"/>
</dbReference>
<dbReference type="PANTHER" id="PTHR43842:SF2">
    <property type="entry name" value="PROPIONYL-COA CARBOXYLASE BETA CHAIN, MITOCHONDRIAL"/>
    <property type="match status" value="1"/>
</dbReference>
<dbReference type="SUPFAM" id="SSF52096">
    <property type="entry name" value="ClpP/crotonase"/>
    <property type="match status" value="2"/>
</dbReference>
<dbReference type="InterPro" id="IPR000438">
    <property type="entry name" value="Acetyl_CoA_COase_Trfase_b_su"/>
</dbReference>
<name>A0A2T0R1H2_9ACTN</name>
<dbReference type="PRINTS" id="PR01070">
    <property type="entry name" value="ACCCTRFRASEB"/>
</dbReference>
<comment type="similarity">
    <text evidence="1">Belongs to the AccD/PCCB family.</text>
</comment>
<keyword evidence="4" id="KW-0808">Transferase</keyword>